<evidence type="ECO:0000313" key="3">
    <source>
        <dbReference type="EMBL" id="KNZ61684.1"/>
    </source>
</evidence>
<name>A0A0L6VLV4_9BASI</name>
<proteinExistence type="predicted"/>
<accession>A0A0L6VLV4</accession>
<dbReference type="VEuPathDB" id="FungiDB:VP01_1370g7"/>
<dbReference type="InterPro" id="IPR029466">
    <property type="entry name" value="NAM-associated_C"/>
</dbReference>
<dbReference type="PANTHER" id="PTHR45023">
    <property type="match status" value="1"/>
</dbReference>
<dbReference type="PANTHER" id="PTHR45023:SF4">
    <property type="entry name" value="GLYCINE-RICH PROTEIN-RELATED"/>
    <property type="match status" value="1"/>
</dbReference>
<evidence type="ECO:0000256" key="1">
    <source>
        <dbReference type="SAM" id="Phobius"/>
    </source>
</evidence>
<keyword evidence="1" id="KW-0812">Transmembrane</keyword>
<organism evidence="3 4">
    <name type="scientific">Puccinia sorghi</name>
    <dbReference type="NCBI Taxonomy" id="27349"/>
    <lineage>
        <taxon>Eukaryota</taxon>
        <taxon>Fungi</taxon>
        <taxon>Dikarya</taxon>
        <taxon>Basidiomycota</taxon>
        <taxon>Pucciniomycotina</taxon>
        <taxon>Pucciniomycetes</taxon>
        <taxon>Pucciniales</taxon>
        <taxon>Pucciniaceae</taxon>
        <taxon>Puccinia</taxon>
    </lineage>
</organism>
<dbReference type="OrthoDB" id="2507178at2759"/>
<sequence length="218" mass="25022">MTPAYQAGISTNNVEPVGSQRALLIGMFFNFPFLFFFVCLLIFCLADLIKLAKEEYYEETRKLFTFDSTWSILRTHKKWQEALTSKRKKSINVDESMLVSQSVAPSTRVNPKLNVNMITSSNHLEETHPMGVKQAKQKGSKMTLSKKRLKILEKNANENVRRGAAFAHANILQEESNQIQKSDAQVKAQQLEMLIILALLTEKLAKEYFLLEKNVRFF</sequence>
<reference evidence="3 4" key="1">
    <citation type="submission" date="2015-08" db="EMBL/GenBank/DDBJ databases">
        <title>Next Generation Sequencing and Analysis of the Genome of Puccinia sorghi L Schw, the Causal Agent of Maize Common Rust.</title>
        <authorList>
            <person name="Rochi L."/>
            <person name="Burguener G."/>
            <person name="Darino M."/>
            <person name="Turjanski A."/>
            <person name="Kreff E."/>
            <person name="Dieguez M.J."/>
            <person name="Sacco F."/>
        </authorList>
    </citation>
    <scope>NUCLEOTIDE SEQUENCE [LARGE SCALE GENOMIC DNA]</scope>
    <source>
        <strain evidence="3 4">RO10H11247</strain>
    </source>
</reference>
<keyword evidence="4" id="KW-1185">Reference proteome</keyword>
<evidence type="ECO:0000313" key="4">
    <source>
        <dbReference type="Proteomes" id="UP000037035"/>
    </source>
</evidence>
<dbReference type="Proteomes" id="UP000037035">
    <property type="component" value="Unassembled WGS sequence"/>
</dbReference>
<dbReference type="Pfam" id="PF14303">
    <property type="entry name" value="NAM-associated"/>
    <property type="match status" value="1"/>
</dbReference>
<evidence type="ECO:0000259" key="2">
    <source>
        <dbReference type="Pfam" id="PF14303"/>
    </source>
</evidence>
<protein>
    <recommendedName>
        <fullName evidence="2">No apical meristem-associated C-terminal domain-containing protein</fullName>
    </recommendedName>
</protein>
<dbReference type="AlphaFoldDB" id="A0A0L6VLV4"/>
<keyword evidence="1" id="KW-0472">Membrane</keyword>
<dbReference type="EMBL" id="LAVV01004121">
    <property type="protein sequence ID" value="KNZ61684.1"/>
    <property type="molecule type" value="Genomic_DNA"/>
</dbReference>
<gene>
    <name evidence="3" type="ORF">VP01_1370g7</name>
</gene>
<keyword evidence="1" id="KW-1133">Transmembrane helix</keyword>
<dbReference type="STRING" id="27349.A0A0L6VLV4"/>
<comment type="caution">
    <text evidence="3">The sequence shown here is derived from an EMBL/GenBank/DDBJ whole genome shotgun (WGS) entry which is preliminary data.</text>
</comment>
<feature type="transmembrane region" description="Helical" evidence="1">
    <location>
        <begin position="22"/>
        <end position="46"/>
    </location>
</feature>
<feature type="domain" description="No apical meristem-associated C-terminal" evidence="2">
    <location>
        <begin position="62"/>
        <end position="214"/>
    </location>
</feature>